<dbReference type="AlphaFoldDB" id="A0A450U279"/>
<evidence type="ECO:0000313" key="2">
    <source>
        <dbReference type="EMBL" id="VFJ76993.1"/>
    </source>
</evidence>
<dbReference type="EMBL" id="CAADEZ010000955">
    <property type="protein sequence ID" value="VFJ76993.1"/>
    <property type="molecule type" value="Genomic_DNA"/>
</dbReference>
<keyword evidence="2" id="KW-0238">DNA-binding</keyword>
<organism evidence="2">
    <name type="scientific">Candidatus Kentrum sp. FM</name>
    <dbReference type="NCBI Taxonomy" id="2126340"/>
    <lineage>
        <taxon>Bacteria</taxon>
        <taxon>Pseudomonadati</taxon>
        <taxon>Pseudomonadota</taxon>
        <taxon>Gammaproteobacteria</taxon>
        <taxon>Candidatus Kentrum</taxon>
    </lineage>
</organism>
<reference evidence="2" key="1">
    <citation type="submission" date="2019-02" db="EMBL/GenBank/DDBJ databases">
        <authorList>
            <person name="Gruber-Vodicka R. H."/>
            <person name="Seah K. B. B."/>
        </authorList>
    </citation>
    <scope>NUCLEOTIDE SEQUENCE</scope>
    <source>
        <strain evidence="2">BECK_BZ163</strain>
        <strain evidence="3">BECK_BZ164</strain>
        <strain evidence="1">BECK_BZ165</strain>
    </source>
</reference>
<proteinExistence type="predicted"/>
<dbReference type="EMBL" id="CAADFA010000880">
    <property type="protein sequence ID" value="VFJ75786.1"/>
    <property type="molecule type" value="Genomic_DNA"/>
</dbReference>
<protein>
    <submittedName>
        <fullName evidence="2">Antitoxin component of toxin-antitoxin stability system, DNA-binding transcriptional repressor</fullName>
    </submittedName>
</protein>
<accession>A0A450U279</accession>
<sequence length="76" mass="8353">MTTIGISELRSDLLNYLNSAKKGNRFQVTSKGVLLATINPPPNRNDAARDKLDKLAKTAIIRDVLSPAAENWNAME</sequence>
<evidence type="ECO:0000313" key="3">
    <source>
        <dbReference type="EMBL" id="VFK22764.1"/>
    </source>
</evidence>
<dbReference type="GO" id="GO:0003677">
    <property type="term" value="F:DNA binding"/>
    <property type="evidence" value="ECO:0007669"/>
    <property type="project" value="UniProtKB-KW"/>
</dbReference>
<gene>
    <name evidence="2" type="ORF">BECKFM1743A_GA0114220_109551</name>
    <name evidence="3" type="ORF">BECKFM1743B_GA0114221_108801</name>
    <name evidence="1" type="ORF">BECKFM1743C_GA0114222_108801</name>
</gene>
<name>A0A450U279_9GAMM</name>
<dbReference type="EMBL" id="CAADFL010000880">
    <property type="protein sequence ID" value="VFK22764.1"/>
    <property type="molecule type" value="Genomic_DNA"/>
</dbReference>
<evidence type="ECO:0000313" key="1">
    <source>
        <dbReference type="EMBL" id="VFJ75786.1"/>
    </source>
</evidence>